<keyword evidence="2" id="KW-1133">Transmembrane helix</keyword>
<dbReference type="Proteomes" id="UP001165085">
    <property type="component" value="Unassembled WGS sequence"/>
</dbReference>
<dbReference type="AlphaFoldDB" id="A0A9W7A3F7"/>
<gene>
    <name evidence="4" type="ORF">TrST_g7545</name>
</gene>
<keyword evidence="5" id="KW-1185">Reference proteome</keyword>
<evidence type="ECO:0000313" key="4">
    <source>
        <dbReference type="EMBL" id="GMH60655.1"/>
    </source>
</evidence>
<feature type="compositionally biased region" description="Polar residues" evidence="1">
    <location>
        <begin position="88"/>
        <end position="104"/>
    </location>
</feature>
<evidence type="ECO:0000256" key="2">
    <source>
        <dbReference type="SAM" id="Phobius"/>
    </source>
</evidence>
<keyword evidence="2" id="KW-0472">Membrane</keyword>
<feature type="chain" id="PRO_5040830824" evidence="3">
    <location>
        <begin position="21"/>
        <end position="244"/>
    </location>
</feature>
<feature type="signal peptide" evidence="3">
    <location>
        <begin position="1"/>
        <end position="20"/>
    </location>
</feature>
<name>A0A9W7A3F7_9STRA</name>
<keyword evidence="3" id="KW-0732">Signal</keyword>
<evidence type="ECO:0000256" key="1">
    <source>
        <dbReference type="SAM" id="MobiDB-lite"/>
    </source>
</evidence>
<feature type="transmembrane region" description="Helical" evidence="2">
    <location>
        <begin position="213"/>
        <end position="233"/>
    </location>
</feature>
<dbReference type="EMBL" id="BRXY01000066">
    <property type="protein sequence ID" value="GMH60655.1"/>
    <property type="molecule type" value="Genomic_DNA"/>
</dbReference>
<protein>
    <submittedName>
        <fullName evidence="4">Uncharacterized protein</fullName>
    </submittedName>
</protein>
<evidence type="ECO:0000256" key="3">
    <source>
        <dbReference type="SAM" id="SignalP"/>
    </source>
</evidence>
<organism evidence="4 5">
    <name type="scientific">Triparma strigata</name>
    <dbReference type="NCBI Taxonomy" id="1606541"/>
    <lineage>
        <taxon>Eukaryota</taxon>
        <taxon>Sar</taxon>
        <taxon>Stramenopiles</taxon>
        <taxon>Ochrophyta</taxon>
        <taxon>Bolidophyceae</taxon>
        <taxon>Parmales</taxon>
        <taxon>Triparmaceae</taxon>
        <taxon>Triparma</taxon>
    </lineage>
</organism>
<reference evidence="5" key="1">
    <citation type="journal article" date="2023" name="Commun. Biol.">
        <title>Genome analysis of Parmales, the sister group of diatoms, reveals the evolutionary specialization of diatoms from phago-mixotrophs to photoautotrophs.</title>
        <authorList>
            <person name="Ban H."/>
            <person name="Sato S."/>
            <person name="Yoshikawa S."/>
            <person name="Yamada K."/>
            <person name="Nakamura Y."/>
            <person name="Ichinomiya M."/>
            <person name="Sato N."/>
            <person name="Blanc-Mathieu R."/>
            <person name="Endo H."/>
            <person name="Kuwata A."/>
            <person name="Ogata H."/>
        </authorList>
    </citation>
    <scope>NUCLEOTIDE SEQUENCE [LARGE SCALE GENOMIC DNA]</scope>
    <source>
        <strain evidence="5">NIES 3701</strain>
    </source>
</reference>
<comment type="caution">
    <text evidence="4">The sequence shown here is derived from an EMBL/GenBank/DDBJ whole genome shotgun (WGS) entry which is preliminary data.</text>
</comment>
<accession>A0A9W7A3F7</accession>
<keyword evidence="2" id="KW-0812">Transmembrane</keyword>
<sequence>MNSRLITFLFLLSLSATSTGFRSTFQSSHRPLIKNICPSVRSHYDTSRRPSSSLFAPLFAGKGFGKSPAPEINTTPPEVVEQQQQTVATGSNNEGAKGTSTTLTDSERQEAILKEKFGMTTLQERLGKPGAIRDANGTPVAANKNAPNDIFALIPAPIQIFIDRFLKAGVAVSTGAFVLAGLAITVEAWAAASKQPLPSNIDSLIVNYVEPNFTPGLLVLLGFSVSLGVFTAAQLGSESANYRE</sequence>
<proteinExistence type="predicted"/>
<dbReference type="OrthoDB" id="204261at2759"/>
<evidence type="ECO:0000313" key="5">
    <source>
        <dbReference type="Proteomes" id="UP001165085"/>
    </source>
</evidence>
<feature type="region of interest" description="Disordered" evidence="1">
    <location>
        <begin position="85"/>
        <end position="104"/>
    </location>
</feature>